<reference evidence="3" key="1">
    <citation type="submission" date="2019-09" db="EMBL/GenBank/DDBJ databases">
        <authorList>
            <person name="Cremers G."/>
        </authorList>
    </citation>
    <scope>NUCLEOTIDE SEQUENCE [LARGE SCALE GENOMIC DNA]</scope>
    <source>
        <strain evidence="3">3B</strain>
    </source>
</reference>
<dbReference type="PANTHER" id="PTHR43428:SF1">
    <property type="entry name" value="ARSENATE REDUCTASE"/>
    <property type="match status" value="1"/>
</dbReference>
<comment type="caution">
    <text evidence="3">The sequence shown here is derived from an EMBL/GenBank/DDBJ whole genome shotgun (WGS) entry which is preliminary data.</text>
</comment>
<evidence type="ECO:0000313" key="4">
    <source>
        <dbReference type="Proteomes" id="UP000381693"/>
    </source>
</evidence>
<dbReference type="InterPro" id="IPR036196">
    <property type="entry name" value="Ptyr_pPase_sf"/>
</dbReference>
<proteinExistence type="predicted"/>
<dbReference type="EC" id="1.20.4.4" evidence="3"/>
<dbReference type="Pfam" id="PF01451">
    <property type="entry name" value="LMWPc"/>
    <property type="match status" value="1"/>
</dbReference>
<dbReference type="EMBL" id="CABFUZ020000050">
    <property type="protein sequence ID" value="VVM04878.1"/>
    <property type="molecule type" value="Genomic_DNA"/>
</dbReference>
<dbReference type="Gene3D" id="3.40.50.2300">
    <property type="match status" value="1"/>
</dbReference>
<organism evidence="3 4">
    <name type="scientific">Methylacidimicrobium cyclopophantes</name>
    <dbReference type="NCBI Taxonomy" id="1041766"/>
    <lineage>
        <taxon>Bacteria</taxon>
        <taxon>Pseudomonadati</taxon>
        <taxon>Verrucomicrobiota</taxon>
        <taxon>Methylacidimicrobium</taxon>
    </lineage>
</organism>
<keyword evidence="1" id="KW-0059">Arsenical resistance</keyword>
<dbReference type="OrthoDB" id="9784339at2"/>
<keyword evidence="4" id="KW-1185">Reference proteome</keyword>
<dbReference type="RefSeq" id="WP_142524384.1">
    <property type="nucleotide sequence ID" value="NZ_CABFUZ020000050.1"/>
</dbReference>
<feature type="domain" description="Phosphotyrosine protein phosphatase I" evidence="2">
    <location>
        <begin position="1"/>
        <end position="102"/>
    </location>
</feature>
<dbReference type="CDD" id="cd16345">
    <property type="entry name" value="LMWP_ArsC"/>
    <property type="match status" value="1"/>
</dbReference>
<dbReference type="Proteomes" id="UP000381693">
    <property type="component" value="Unassembled WGS sequence"/>
</dbReference>
<evidence type="ECO:0000259" key="2">
    <source>
        <dbReference type="SMART" id="SM00226"/>
    </source>
</evidence>
<accession>A0A5E6MFQ5</accession>
<dbReference type="GO" id="GO:0046685">
    <property type="term" value="P:response to arsenic-containing substance"/>
    <property type="evidence" value="ECO:0007669"/>
    <property type="project" value="UniProtKB-KW"/>
</dbReference>
<evidence type="ECO:0000256" key="1">
    <source>
        <dbReference type="ARBA" id="ARBA00022849"/>
    </source>
</evidence>
<keyword evidence="3" id="KW-0560">Oxidoreductase</keyword>
<evidence type="ECO:0000313" key="3">
    <source>
        <dbReference type="EMBL" id="VVM04878.1"/>
    </source>
</evidence>
<dbReference type="PANTHER" id="PTHR43428">
    <property type="entry name" value="ARSENATE REDUCTASE"/>
    <property type="match status" value="1"/>
</dbReference>
<dbReference type="AlphaFoldDB" id="A0A5E6MFQ5"/>
<protein>
    <submittedName>
        <fullName evidence="3">Partial arsenate reductase</fullName>
        <ecNumber evidence="3">1.20.4.4</ecNumber>
    </submittedName>
</protein>
<dbReference type="InterPro" id="IPR023485">
    <property type="entry name" value="Ptyr_pPase"/>
</dbReference>
<dbReference type="SMART" id="SM00226">
    <property type="entry name" value="LMWPc"/>
    <property type="match status" value="1"/>
</dbReference>
<sequence>GSRPTGRVNPHAISVLRKAYGIDASTARSKRIEELPREPFDAVITLCDSAAAECPVWPYPAARAHWSFPDPAAVEGTLEEKERAFGEVARTLEERFRRLLSLPVENLDRQALESELRKLAS</sequence>
<dbReference type="SUPFAM" id="SSF52788">
    <property type="entry name" value="Phosphotyrosine protein phosphatases I"/>
    <property type="match status" value="1"/>
</dbReference>
<gene>
    <name evidence="3" type="primary">ARSC2/arsC</name>
    <name evidence="3" type="ORF">MAMC_00251</name>
</gene>
<dbReference type="GO" id="GO:0030612">
    <property type="term" value="F:arsenate reductase (thioredoxin) activity"/>
    <property type="evidence" value="ECO:0007669"/>
    <property type="project" value="UniProtKB-EC"/>
</dbReference>
<name>A0A5E6MFQ5_9BACT</name>
<feature type="non-terminal residue" evidence="3">
    <location>
        <position position="1"/>
    </location>
</feature>